<feature type="signal peptide" evidence="2">
    <location>
        <begin position="1"/>
        <end position="31"/>
    </location>
</feature>
<evidence type="ECO:0000256" key="2">
    <source>
        <dbReference type="SAM" id="SignalP"/>
    </source>
</evidence>
<dbReference type="Gene3D" id="2.60.120.260">
    <property type="entry name" value="Galactose-binding domain-like"/>
    <property type="match status" value="1"/>
</dbReference>
<dbReference type="PANTHER" id="PTHR31513">
    <property type="entry name" value="EPHRIN TYPE-B RECEPTOR"/>
    <property type="match status" value="1"/>
</dbReference>
<feature type="compositionally biased region" description="Gly residues" evidence="1">
    <location>
        <begin position="4242"/>
        <end position="4262"/>
    </location>
</feature>
<feature type="region of interest" description="Disordered" evidence="1">
    <location>
        <begin position="4240"/>
        <end position="4263"/>
    </location>
</feature>
<dbReference type="EMBL" id="JAEAOA010000375">
    <property type="protein sequence ID" value="KAK3611234.1"/>
    <property type="molecule type" value="Genomic_DNA"/>
</dbReference>
<proteinExistence type="predicted"/>
<protein>
    <recommendedName>
        <fullName evidence="3">F5/8 type C domain-containing protein</fullName>
    </recommendedName>
</protein>
<keyword evidence="5" id="KW-1185">Reference proteome</keyword>
<reference evidence="4" key="2">
    <citation type="journal article" date="2021" name="Genome Biol. Evol.">
        <title>Developing a high-quality reference genome for a parasitic bivalve with doubly uniparental inheritance (Bivalvia: Unionida).</title>
        <authorList>
            <person name="Smith C.H."/>
        </authorList>
    </citation>
    <scope>NUCLEOTIDE SEQUENCE</scope>
    <source>
        <strain evidence="4">CHS0354</strain>
        <tissue evidence="4">Mantle</tissue>
    </source>
</reference>
<feature type="domain" description="F5/8 type C" evidence="3">
    <location>
        <begin position="241"/>
        <end position="392"/>
    </location>
</feature>
<dbReference type="Pfam" id="PF00754">
    <property type="entry name" value="F5_F8_type_C"/>
    <property type="match status" value="1"/>
</dbReference>
<dbReference type="PANTHER" id="PTHR31513:SF2">
    <property type="entry name" value="MRAZ"/>
    <property type="match status" value="1"/>
</dbReference>
<dbReference type="InterPro" id="IPR008979">
    <property type="entry name" value="Galactose-bd-like_sf"/>
</dbReference>
<dbReference type="InterPro" id="IPR000421">
    <property type="entry name" value="FA58C"/>
</dbReference>
<dbReference type="SUPFAM" id="SSF49785">
    <property type="entry name" value="Galactose-binding domain-like"/>
    <property type="match status" value="1"/>
</dbReference>
<evidence type="ECO:0000259" key="3">
    <source>
        <dbReference type="PROSITE" id="PS50022"/>
    </source>
</evidence>
<reference evidence="4" key="1">
    <citation type="journal article" date="2021" name="Genome Biol. Evol.">
        <title>A High-Quality Reference Genome for a Parasitic Bivalve with Doubly Uniparental Inheritance (Bivalvia: Unionida).</title>
        <authorList>
            <person name="Smith C.H."/>
        </authorList>
    </citation>
    <scope>NUCLEOTIDE SEQUENCE</scope>
    <source>
        <strain evidence="4">CHS0354</strain>
    </source>
</reference>
<accession>A0AAE0WEG5</accession>
<evidence type="ECO:0000256" key="1">
    <source>
        <dbReference type="SAM" id="MobiDB-lite"/>
    </source>
</evidence>
<evidence type="ECO:0000313" key="4">
    <source>
        <dbReference type="EMBL" id="KAK3611234.1"/>
    </source>
</evidence>
<comment type="caution">
    <text evidence="4">The sequence shown here is derived from an EMBL/GenBank/DDBJ whole genome shotgun (WGS) entry which is preliminary data.</text>
</comment>
<reference evidence="4" key="3">
    <citation type="submission" date="2023-05" db="EMBL/GenBank/DDBJ databases">
        <authorList>
            <person name="Smith C.H."/>
        </authorList>
    </citation>
    <scope>NUCLEOTIDE SEQUENCE</scope>
    <source>
        <strain evidence="4">CHS0354</strain>
        <tissue evidence="4">Mantle</tissue>
    </source>
</reference>
<name>A0AAE0WEG5_9BIVA</name>
<feature type="chain" id="PRO_5041935540" description="F5/8 type C domain-containing protein" evidence="2">
    <location>
        <begin position="32"/>
        <end position="4440"/>
    </location>
</feature>
<dbReference type="PROSITE" id="PS50022">
    <property type="entry name" value="FA58C_3"/>
    <property type="match status" value="1"/>
</dbReference>
<organism evidence="4 5">
    <name type="scientific">Potamilus streckersoni</name>
    <dbReference type="NCBI Taxonomy" id="2493646"/>
    <lineage>
        <taxon>Eukaryota</taxon>
        <taxon>Metazoa</taxon>
        <taxon>Spiralia</taxon>
        <taxon>Lophotrochozoa</taxon>
        <taxon>Mollusca</taxon>
        <taxon>Bivalvia</taxon>
        <taxon>Autobranchia</taxon>
        <taxon>Heteroconchia</taxon>
        <taxon>Palaeoheterodonta</taxon>
        <taxon>Unionida</taxon>
        <taxon>Unionoidea</taxon>
        <taxon>Unionidae</taxon>
        <taxon>Ambleminae</taxon>
        <taxon>Lampsilini</taxon>
        <taxon>Potamilus</taxon>
    </lineage>
</organism>
<keyword evidence="2" id="KW-0732">Signal</keyword>
<sequence>MLQVTMTRASLHQFVFVYLLSSATLPGKVELATTQCNTAVANLQVSADTTCFLVPGVYSFSSVDISGTVEVQPQAGTDRTVTIVSSSSFLVNSSGKLLADGAGDIAGQGLGMGNSMGSGGGHGGRGGNSASVIFSSRSESAAYGSVQAPVMTGSGGGGMNGGAGGGAFRLQVMNTITILGMISANGVDAGNGNCGGGSGGSILIEAGVITGSGILSARGGRGSGTGGGGSGGRISLIHGISSFSGKTFTDGGMGGLDETKLTISSLGVSSYSTYDKNYGNIDYSSTDSWQTTTSGSQWLDVTLNANYYVTAIETRGDPGTIYYVKTYTIEYYNSTSLDSTVLSSENGIMTGNTDSSSIVKQKFFRPVYTNRLRVKPSTFNDRIGLAVRFYGYSPFPNSWYPKGDCGSPSRGGAGGPGTVYYKQRDTGSSRLIVDNFGKNPHIAMDTSCTKLDAIKQGAAAWIDDGSNLEITDIFLYNTAHLIIDSNLTVSGIYGDNNSVIHVATEKELSLNRTLDVSSYVYSGASLQLSAAVDKISKWHYIDGSLAYDRQIDLHILGNMTLAAQNISMLSLTIEEGGRMTVLGNETFHLNVTSLICWGALSAGKTDIYCQDKDLDCIQEFFVGPKGFVHFDPITADEYLGKKITIRGNVQLDKEISVIQPCTNFNIDGGVLVWPGIPTIVIDCKDIVINGAFSPGFVRFGDGIGSLSVGSTGYFKFRADSPIIANAISIAGKMEVLNLAEFRSTNGTNGEISLFIVHPPTGNLTLNIDNGAYQNHSTVDRTIDYSTIRAKNLIVNGKINAGVLSLDKGVDYLSVGSSGNFTFTSKSDFQIYEAYINGTLISTHNIVLRGKGKPHIQTLHIQSNGYVSLDYSAQKNRTWTSFSQLGVHSFQIDGTVYGGWLQTYWMVDGGWDDLTVNSGGKLYFEPYGEFRCDYTSIAGTFEAYVPLSIQSHTVANNAYMHVTSGALVTFDSRASNILYGPWTGQSNLTLKTLVTESGSNIYAGHTKFKIASATIGGTLKSDPAGDVEMTSVNITYGGTINFVSVSNMVGNNLIVQSNGLLDIAWKFKPDYVALGCTQSKIIYASLDVSGMVRAGSLDIQVGQMVVAGQIDTSEGGYLTDTGPGAGVASSLGASGGSYGGRGGRGGTSSYTVAGQPYGDIFSKGTWGSGGGKYGSYQGGRGGGVMHIKVEGTMTVTGSISSNGGASQSSYSGGGSGGSIYIDCKHFILTGFLYCNGGASSSPGGGGSGGRIIVHFQTSNYISGHVQAKGGAGAEPGGPGIAYFQGDDVRHLRVDNKCQKPSVTEPNSDHANQVDYNTYIATGAIAYLLPDKDDFVYDFTFVEVYGNAHLTFAKNRTRVKTVRIVGDDTGHVHVPPFHILEITEVNKYQRLNVTYTPYIYEKATWIWPDGIIEFRQRLDEVGLGLNPGACGSSSLASNTVRTWGKIIGNTAHLLVATGMTLIMELHELRDVQFSNVTIQDGAVLEFRSYYGNVSDQWEMKVLREGYVGMLTVEGGGTLLASNLHITSDIVKVDAAGLLSVSGGGLKDGSGVGSLSGGAGYGGQGGLGGTSGSQAGGVYGSLYMPDEFGSGGSGATTTVGTGGGILKLDVSQYLIVEGTIESNGNPGSLSIGGGSGGSIWIKTHNLEGSGTIQVQGGAGGTSSGAGGGGRLAIYYERQWWWKGKLNAKGGSGSRGYAAAGTIYLEDTLSHGSNLTLIIDNFGQIQPIPSTSEYSLSARMVSGGTTWIHSNLTGEFHRLKVVGGAHLGLMPYLISPYQFRVFEIIGDETGVIHVGPYQMIFLQHPVGTEFHMNIYVYQGGTVILPPSFECYNIEIHVWGTIVLEDITVGYGCTLYLGSTGTSKRNGTEGKNGTFFFGELIVGAEGEITVTKEVSQLENKINIEADMMRVRGGGHVHAVNVSIKASTLIIDDLGKIIGDLHTISCVKGDGFSALSGSGAGHGGRGGRGSDQPLTGWAMSQLFEPRDRGCRGGGSTGGRGGGTINLEVTDTLQNDGYITCNGENAQGPSGGGSGGSIYMKVNLIKGYGSFQAFGGDGSYKHLYDASGTVLKASYYGGGGSGGRIALYFADNKTFSGSWDVFGGLAGGVSAGNGSSGTAFFYHTVYNHTTLLINNINRGPSGDKGVILDYTNLLTDEGHSWFLPDHGSHPFAGNNKYYFNEVQIYGKAQLAVLTDPVNSTAEIFFENMIGDRTGAIHVGSNQMMDLQRESIDLPFSVHVYKGGYLGMAPDTNIHGVNIFLNGTLANIKNLTIHHEGKLWLFRNGHTPSQSTGYYEFDFVHVKDDGYLHMITDPVKEPGISFTTRDLTVDGGGLVRGTHIYLYSVNITIDAGGKISADGLGYESADGTGTGLHGVINPGRGYSTSSLASGGGHGGSGGRGYGVDFGGLAYGNVYEPFLFGSAGGGTNGGAGGGRIWFNVTDTLFIDGLVTASGDNGQIYNNNNMGGGGSGGSIWIHCDTITGYGMVLAAGGNGSVLGSNYGGGGGGGRIAMYFRENTTFSEFRIVAHGGWPGLKCSSCEGGGPGTVFLYHMVEVHRTLIIDNNDVPSPRNKYVNWADVSKDGGRAWILPLSGLHGFASYAYVYEFEELQVYGNGHLAVLPPSKVNAINYYTDALAPGLVIHPDKYNVTIFFKYMIGDRTGSVHVADGQEMDLLREEIDLPFSCFVYRGGFLGLAPITFVHGVEIHMSGVLANILNITLHHGGYIWLKHGGHTPDEEESHYKFDFMRIQDDAVVNAITDPIAEPGITFIMKALTVEGGGIMYGTYLTMLMENITVDGGGQISTDGQGYNSYHKQSSDGHLSVHGYVNPGFPAGTYGVGGGAGHGGSGGKQSGISARAGFAYGDIFEPDRIGSAGGFGLLGAAGGNGGGVIWLNITGVISIFGIVSANGGNGNTSAGGGSGGSIWMYCNVIKGFGKITAHGGDGFNGAYSGSGGAGGRIAIYYNYNETMSSFRYQAYGGRGGNPSVSENGGGGTVFIYSMTQNHTTLIIDNGNMKPRNIYNIISNYSDLTYDSCRTWILPESGSHYFANGGYFFHFDELQIYGTAHFAILPDPVDTDVDIFFLYMIGDRSGTVHLGNKQTLDLQRDEIDLPFSVRVYNGGYLGLAPFTIVHNVSIWLHGTLAHVDNITLHQNGLLSLEYGGKTEYLLANSFEFQYVRIQDNSTISAITDPVLHPGIKFQAHKNIFIEGGGTFVGTNMTVLAVNVTIDDGGSLHADGQGYRPEDIKSGNINVGLGMTSTSGSSGAGHGGTSGRGAGMLLTGQPYGHLYQPYAYGSGGGGGKDNGGQGGGILWLNISNKIENDGEIRADGGDAVVGYGGGGSGGSIWIYCHLFAGMGNITVNGGSQYPGGTGGGGAAGRIAIYFNINHTYYGTYQAYGGYAQGNAEPGGPGTVILYHQLENHTTLYINNYMRVSRHVKTIRSYSDLSQDSFKAWIMPVSGSHPLAFTNQNYRFDEFQIHGNAHLALLPHPLNDGCNLYFKNMIGDRTGYVHVGPYQIMDLRRTFIDTPFSSYVYKDGYLGLAPDTNLEKVFVHVEGTVDHIINLTLIAGGELRMFLTGSTNKRERLNYYINGTTVIKARSSVNASSPNAHADQYNIVLNTVIVEGGGAIKGSNMKITATDLTIDDGGEISVADGGFIANQGTGAGTVHSLGSSGASHGGYGGRGACDSFVTCRLKRNVPYGSLYLPKAYGSGGGGTFGGRGGGILELSVSHTLAVDGYIKSNSLATNSSYLASGGSGGSILINTVNFTGSHTGHIQALGGDGDPAGGGGGSGGRIALYHMRNDTIPPFRGSFDVYGGKGQEGSEAGASGTAYIKDLLRNHVTLKVDNDAQEQIAEDTAVWNEGYRLDLSGSGGKSSTLSTKGGHTVTSSSGIYDCYVYYCPYSNDASSYLLSNLFDQTLNNDRHQYFMAWSGSTSLTFVLAHSYFINKIKVFPIAAFRTQFQITGYLASTSFPVTTNYVIPPSSIKQGSYLDIPVMQMADKFVIQLQGLNSWYGYAALSEVEIFADGKNIDNRYEHVDLGGASTWIYTESSGSSDFHFDELQILGSGHLLFKSPTSLTDHITIKVDTLVGDRTGYLHVGYNQELFINNTDSDIPFNCHVYESGHADYPPRAFFYKTHLASSGQVSGLEDVYVYGGGSVSVDTNGSIGLTHVPGTISLKTLHVQDKGTFKLFAYSVDHTFSVDATNITIYGGGHFAIDSGLNLIVHHLLAIYSMGLINVDGAGYQPNTAIKAPGPGTGSASGGSGGGHGGSGGRGSALTKVGQGYDSIFKPLKYGSPGGYGKDYGSLYFGDEATRNTLVPMGLGGSGGGQVRINSRHVEIDGEITADGLTPDRRFDDGAGGGAGGSIWIQCEDIYGHGQMTANGANGGAGTVAGGGGAGGRISVECDNINKLNVTMQAFGEEVRKHITHKVPQKCPYHPQSPCDLMCPWALLD</sequence>
<dbReference type="Proteomes" id="UP001195483">
    <property type="component" value="Unassembled WGS sequence"/>
</dbReference>
<evidence type="ECO:0000313" key="5">
    <source>
        <dbReference type="Proteomes" id="UP001195483"/>
    </source>
</evidence>
<gene>
    <name evidence="4" type="ORF">CHS0354_005246</name>
</gene>